<keyword evidence="3" id="KW-1185">Reference proteome</keyword>
<evidence type="ECO:0000313" key="3">
    <source>
        <dbReference type="Proteomes" id="UP000266861"/>
    </source>
</evidence>
<feature type="domain" description="SAM" evidence="1">
    <location>
        <begin position="154"/>
        <end position="203"/>
    </location>
</feature>
<reference evidence="2 3" key="1">
    <citation type="submission" date="2018-08" db="EMBL/GenBank/DDBJ databases">
        <title>Genome and evolution of the arbuscular mycorrhizal fungus Diversispora epigaea (formerly Glomus versiforme) and its bacterial endosymbionts.</title>
        <authorList>
            <person name="Sun X."/>
            <person name="Fei Z."/>
            <person name="Harrison M."/>
        </authorList>
    </citation>
    <scope>NUCLEOTIDE SEQUENCE [LARGE SCALE GENOMIC DNA]</scope>
    <source>
        <strain evidence="2 3">IT104</strain>
    </source>
</reference>
<dbReference type="InterPro" id="IPR001660">
    <property type="entry name" value="SAM"/>
</dbReference>
<gene>
    <name evidence="2" type="ORF">Glove_208g185</name>
</gene>
<name>A0A397ITP7_9GLOM</name>
<dbReference type="AlphaFoldDB" id="A0A397ITP7"/>
<protein>
    <recommendedName>
        <fullName evidence="1">SAM domain-containing protein</fullName>
    </recommendedName>
</protein>
<sequence length="323" mass="37429">MTLMNNFSKAFLPKSSNNYIIKLFKKKDKIFNHQQYKRTIFSHPRFTSSSSSPSPPPPPLSTNSFSCSFLITKNPLLNNFINNKSLIIKSGIVELNRGYVELTTNNSNKIVEQPPINTKKEPKILNEKEFAIFQEGLKYYADNYKPNTNIELVKDFPAWLDGLGLKVLTPKFQDKNWETVIQMNMDDLKEFDITCREIRKRLAIHFDIVKRALAISRGEQVAPLEKKDPKLISQAKKAFKENSEGPEKINYEMMNDTSYFLHSIANGLGRFAPLFEDKNWKEIIHFKTGDLKRISITDGLVIAKMMKGFKYHYYRAKENNIIE</sequence>
<dbReference type="SUPFAM" id="SSF47769">
    <property type="entry name" value="SAM/Pointed domain"/>
    <property type="match status" value="1"/>
</dbReference>
<dbReference type="Gene3D" id="1.10.150.50">
    <property type="entry name" value="Transcription Factor, Ets-1"/>
    <property type="match status" value="2"/>
</dbReference>
<dbReference type="Pfam" id="PF07647">
    <property type="entry name" value="SAM_2"/>
    <property type="match status" value="1"/>
</dbReference>
<accession>A0A397ITP7</accession>
<evidence type="ECO:0000259" key="1">
    <source>
        <dbReference type="Pfam" id="PF07647"/>
    </source>
</evidence>
<organism evidence="2 3">
    <name type="scientific">Diversispora epigaea</name>
    <dbReference type="NCBI Taxonomy" id="1348612"/>
    <lineage>
        <taxon>Eukaryota</taxon>
        <taxon>Fungi</taxon>
        <taxon>Fungi incertae sedis</taxon>
        <taxon>Mucoromycota</taxon>
        <taxon>Glomeromycotina</taxon>
        <taxon>Glomeromycetes</taxon>
        <taxon>Diversisporales</taxon>
        <taxon>Diversisporaceae</taxon>
        <taxon>Diversispora</taxon>
    </lineage>
</organism>
<evidence type="ECO:0000313" key="2">
    <source>
        <dbReference type="EMBL" id="RHZ76000.1"/>
    </source>
</evidence>
<dbReference type="Proteomes" id="UP000266861">
    <property type="component" value="Unassembled WGS sequence"/>
</dbReference>
<comment type="caution">
    <text evidence="2">The sequence shown here is derived from an EMBL/GenBank/DDBJ whole genome shotgun (WGS) entry which is preliminary data.</text>
</comment>
<dbReference type="InterPro" id="IPR013761">
    <property type="entry name" value="SAM/pointed_sf"/>
</dbReference>
<proteinExistence type="predicted"/>
<dbReference type="OrthoDB" id="2420789at2759"/>
<dbReference type="EMBL" id="PQFF01000195">
    <property type="protein sequence ID" value="RHZ76000.1"/>
    <property type="molecule type" value="Genomic_DNA"/>
</dbReference>